<evidence type="ECO:0000256" key="1">
    <source>
        <dbReference type="SAM" id="MobiDB-lite"/>
    </source>
</evidence>
<keyword evidence="3" id="KW-1185">Reference proteome</keyword>
<evidence type="ECO:0000313" key="3">
    <source>
        <dbReference type="Proteomes" id="UP000321261"/>
    </source>
</evidence>
<name>A0A561SKF3_9PSEU</name>
<accession>A0A561SKF3</accession>
<gene>
    <name evidence="2" type="ORF">FHX44_111207</name>
</gene>
<protein>
    <submittedName>
        <fullName evidence="2">Uncharacterized protein</fullName>
    </submittedName>
</protein>
<proteinExistence type="predicted"/>
<sequence length="30" mass="3349">MNARANELGADPGPRYVQFDPPTFNRPYPG</sequence>
<dbReference type="Proteomes" id="UP000321261">
    <property type="component" value="Unassembled WGS sequence"/>
</dbReference>
<reference evidence="2 3" key="1">
    <citation type="submission" date="2019-06" db="EMBL/GenBank/DDBJ databases">
        <title>Sequencing the genomes of 1000 actinobacteria strains.</title>
        <authorList>
            <person name="Klenk H.-P."/>
        </authorList>
    </citation>
    <scope>NUCLEOTIDE SEQUENCE [LARGE SCALE GENOMIC DNA]</scope>
    <source>
        <strain evidence="2 3">DSM 45671</strain>
    </source>
</reference>
<dbReference type="AlphaFoldDB" id="A0A561SKF3"/>
<comment type="caution">
    <text evidence="2">The sequence shown here is derived from an EMBL/GenBank/DDBJ whole genome shotgun (WGS) entry which is preliminary data.</text>
</comment>
<feature type="region of interest" description="Disordered" evidence="1">
    <location>
        <begin position="1"/>
        <end position="30"/>
    </location>
</feature>
<evidence type="ECO:0000313" key="2">
    <source>
        <dbReference type="EMBL" id="TWF75323.1"/>
    </source>
</evidence>
<dbReference type="EMBL" id="VIWU01000001">
    <property type="protein sequence ID" value="TWF75323.1"/>
    <property type="molecule type" value="Genomic_DNA"/>
</dbReference>
<organism evidence="2 3">
    <name type="scientific">Pseudonocardia hierapolitana</name>
    <dbReference type="NCBI Taxonomy" id="1128676"/>
    <lineage>
        <taxon>Bacteria</taxon>
        <taxon>Bacillati</taxon>
        <taxon>Actinomycetota</taxon>
        <taxon>Actinomycetes</taxon>
        <taxon>Pseudonocardiales</taxon>
        <taxon>Pseudonocardiaceae</taxon>
        <taxon>Pseudonocardia</taxon>
    </lineage>
</organism>